<evidence type="ECO:0000256" key="6">
    <source>
        <dbReference type="ARBA" id="ARBA00022927"/>
    </source>
</evidence>
<keyword evidence="7" id="KW-1006">Bacterial flagellum protein export</keyword>
<evidence type="ECO:0000313" key="10">
    <source>
        <dbReference type="EMBL" id="MFD1711868.1"/>
    </source>
</evidence>
<proteinExistence type="inferred from homology"/>
<feature type="domain" description="Flagellar assembly protein FliH/Type III secretion system HrpE" evidence="9">
    <location>
        <begin position="72"/>
        <end position="193"/>
    </location>
</feature>
<gene>
    <name evidence="10" type="ORF">ACFSF0_14730</name>
</gene>
<evidence type="ECO:0000256" key="2">
    <source>
        <dbReference type="ARBA" id="ARBA00006602"/>
    </source>
</evidence>
<evidence type="ECO:0000256" key="5">
    <source>
        <dbReference type="ARBA" id="ARBA00022795"/>
    </source>
</evidence>
<dbReference type="PANTHER" id="PTHR34982:SF1">
    <property type="entry name" value="FLAGELLAR ASSEMBLY PROTEIN FLIH"/>
    <property type="match status" value="1"/>
</dbReference>
<evidence type="ECO:0000256" key="7">
    <source>
        <dbReference type="ARBA" id="ARBA00023225"/>
    </source>
</evidence>
<reference evidence="11" key="1">
    <citation type="journal article" date="2019" name="Int. J. Syst. Evol. Microbiol.">
        <title>The Global Catalogue of Microorganisms (GCM) 10K type strain sequencing project: providing services to taxonomists for standard genome sequencing and annotation.</title>
        <authorList>
            <consortium name="The Broad Institute Genomics Platform"/>
            <consortium name="The Broad Institute Genome Sequencing Center for Infectious Disease"/>
            <person name="Wu L."/>
            <person name="Ma J."/>
        </authorList>
    </citation>
    <scope>NUCLEOTIDE SEQUENCE [LARGE SCALE GENOMIC DNA]</scope>
    <source>
        <strain evidence="11">LMG 29247</strain>
    </source>
</reference>
<protein>
    <recommendedName>
        <fullName evidence="3">Flagellar assembly protein FliH</fullName>
    </recommendedName>
</protein>
<evidence type="ECO:0000256" key="1">
    <source>
        <dbReference type="ARBA" id="ARBA00003041"/>
    </source>
</evidence>
<keyword evidence="5" id="KW-1005">Bacterial flagellum biogenesis</keyword>
<comment type="caution">
    <text evidence="10">The sequence shown here is derived from an EMBL/GenBank/DDBJ whole genome shotgun (WGS) entry which is preliminary data.</text>
</comment>
<sequence length="231" mass="24170">MTYLLTLHRHPQLTVATTDPVVPPGELAPLQDAMALADELTALLAGQQAARVQAQAEGYAAGELSGHAAGQARALQDAAATLAEHLQRIAGEQAAQRDELRHALVALASGMVRRMASDLAPAQVLAALAERAFDHVVPPQPVRLRVSPALVEPVRQQLALRELTLPVQCSGDDTLHGLECVVESAAGTLLAGLDDVLARTAQSLETSLRTQASTDDDADGQAAAQAERMAP</sequence>
<dbReference type="PANTHER" id="PTHR34982">
    <property type="entry name" value="YOP PROTEINS TRANSLOCATION PROTEIN L"/>
    <property type="match status" value="1"/>
</dbReference>
<accession>A0ABW4KZY5</accession>
<keyword evidence="11" id="KW-1185">Reference proteome</keyword>
<feature type="compositionally biased region" description="Low complexity" evidence="8">
    <location>
        <begin position="220"/>
        <end position="231"/>
    </location>
</feature>
<name>A0ABW4KZY5_9BURK</name>
<keyword evidence="6" id="KW-0653">Protein transport</keyword>
<evidence type="ECO:0000259" key="9">
    <source>
        <dbReference type="Pfam" id="PF02108"/>
    </source>
</evidence>
<feature type="region of interest" description="Disordered" evidence="8">
    <location>
        <begin position="207"/>
        <end position="231"/>
    </location>
</feature>
<evidence type="ECO:0000256" key="4">
    <source>
        <dbReference type="ARBA" id="ARBA00022448"/>
    </source>
</evidence>
<dbReference type="EMBL" id="JBHUEJ010000035">
    <property type="protein sequence ID" value="MFD1711868.1"/>
    <property type="molecule type" value="Genomic_DNA"/>
</dbReference>
<comment type="function">
    <text evidence="1">Needed for flagellar regrowth and assembly.</text>
</comment>
<dbReference type="InterPro" id="IPR018035">
    <property type="entry name" value="Flagellar_FliH/T3SS_HrpE"/>
</dbReference>
<dbReference type="Proteomes" id="UP001597304">
    <property type="component" value="Unassembled WGS sequence"/>
</dbReference>
<keyword evidence="4" id="KW-0813">Transport</keyword>
<dbReference type="InterPro" id="IPR051472">
    <property type="entry name" value="T3SS_Stator/FliH"/>
</dbReference>
<dbReference type="RefSeq" id="WP_147914763.1">
    <property type="nucleotide sequence ID" value="NZ_JBHUEJ010000035.1"/>
</dbReference>
<dbReference type="Pfam" id="PF02108">
    <property type="entry name" value="FliH"/>
    <property type="match status" value="1"/>
</dbReference>
<evidence type="ECO:0000256" key="3">
    <source>
        <dbReference type="ARBA" id="ARBA00016507"/>
    </source>
</evidence>
<evidence type="ECO:0000256" key="8">
    <source>
        <dbReference type="SAM" id="MobiDB-lite"/>
    </source>
</evidence>
<organism evidence="10 11">
    <name type="scientific">Ottowia flava</name>
    <dbReference type="NCBI Taxonomy" id="2675430"/>
    <lineage>
        <taxon>Bacteria</taxon>
        <taxon>Pseudomonadati</taxon>
        <taxon>Pseudomonadota</taxon>
        <taxon>Betaproteobacteria</taxon>
        <taxon>Burkholderiales</taxon>
        <taxon>Comamonadaceae</taxon>
        <taxon>Ottowia</taxon>
    </lineage>
</organism>
<evidence type="ECO:0000313" key="11">
    <source>
        <dbReference type="Proteomes" id="UP001597304"/>
    </source>
</evidence>
<comment type="similarity">
    <text evidence="2">Belongs to the FliH family.</text>
</comment>